<dbReference type="Proteomes" id="UP000192328">
    <property type="component" value="Unassembled WGS sequence"/>
</dbReference>
<name>A0AC61PL28_9FIRM</name>
<organism evidence="1 2">
    <name type="scientific">Aristaeella lactis</name>
    <dbReference type="NCBI Taxonomy" id="3046383"/>
    <lineage>
        <taxon>Bacteria</taxon>
        <taxon>Bacillati</taxon>
        <taxon>Bacillota</taxon>
        <taxon>Clostridia</taxon>
        <taxon>Eubacteriales</taxon>
        <taxon>Aristaeellaceae</taxon>
        <taxon>Aristaeella</taxon>
    </lineage>
</organism>
<gene>
    <name evidence="1" type="ORF">SAMN06297397_1535</name>
</gene>
<evidence type="ECO:0000313" key="1">
    <source>
        <dbReference type="EMBL" id="SMC58236.1"/>
    </source>
</evidence>
<keyword evidence="2" id="KW-1185">Reference proteome</keyword>
<sequence length="94" mass="10757">MKKKLIAISLTVILLFSIIAPGLAECNHNWVYAGEYNGMYTQHKTVSCSLSSTPHGHWRYVYVSGDEYECSKCGAEKRDNLTYEYSDYYCDLDP</sequence>
<comment type="caution">
    <text evidence="1">The sequence shown here is derived from an EMBL/GenBank/DDBJ whole genome shotgun (WGS) entry which is preliminary data.</text>
</comment>
<protein>
    <submittedName>
        <fullName evidence="1">Uncharacterized protein</fullName>
    </submittedName>
</protein>
<proteinExistence type="predicted"/>
<evidence type="ECO:0000313" key="2">
    <source>
        <dbReference type="Proteomes" id="UP000192328"/>
    </source>
</evidence>
<accession>A0AC61PL28</accession>
<reference evidence="1" key="1">
    <citation type="submission" date="2017-04" db="EMBL/GenBank/DDBJ databases">
        <authorList>
            <person name="Varghese N."/>
            <person name="Submissions S."/>
        </authorList>
    </citation>
    <scope>NUCLEOTIDE SEQUENCE</scope>
    <source>
        <strain evidence="1">WTE2008</strain>
    </source>
</reference>
<dbReference type="EMBL" id="FWXZ01000002">
    <property type="protein sequence ID" value="SMC58236.1"/>
    <property type="molecule type" value="Genomic_DNA"/>
</dbReference>